<sequence>MGCGISTMHGNDTSPGRHYFKGRFRHQNIVASPIVKSNDNMYTYEPINDDGENQESVRRDEGFNGDRLKDKKINEDRRDQEEMNERKVFINPERQGKLKEDNASNNKNNVGTNHEEDNNNNSSNNNKKKKDDWFIGPGSPSFREYCNDNDLGDRCSMGDSNDYPQSGESTKNSSDEDSTKPVNGHSKKQEAEKKERKGRGGFRNVMHKGKGRGGKRNILNFGCYNSNTQSCAEGSFNKVVEKDR</sequence>
<evidence type="ECO:0000256" key="1">
    <source>
        <dbReference type="SAM" id="MobiDB-lite"/>
    </source>
</evidence>
<accession>A0AAV1ASL8</accession>
<organism evidence="2 3">
    <name type="scientific">Vicia faba</name>
    <name type="common">Broad bean</name>
    <name type="synonym">Faba vulgaris</name>
    <dbReference type="NCBI Taxonomy" id="3906"/>
    <lineage>
        <taxon>Eukaryota</taxon>
        <taxon>Viridiplantae</taxon>
        <taxon>Streptophyta</taxon>
        <taxon>Embryophyta</taxon>
        <taxon>Tracheophyta</taxon>
        <taxon>Spermatophyta</taxon>
        <taxon>Magnoliopsida</taxon>
        <taxon>eudicotyledons</taxon>
        <taxon>Gunneridae</taxon>
        <taxon>Pentapetalae</taxon>
        <taxon>rosids</taxon>
        <taxon>fabids</taxon>
        <taxon>Fabales</taxon>
        <taxon>Fabaceae</taxon>
        <taxon>Papilionoideae</taxon>
        <taxon>50 kb inversion clade</taxon>
        <taxon>NPAAA clade</taxon>
        <taxon>Hologalegina</taxon>
        <taxon>IRL clade</taxon>
        <taxon>Fabeae</taxon>
        <taxon>Vicia</taxon>
    </lineage>
</organism>
<reference evidence="2 3" key="1">
    <citation type="submission" date="2023-01" db="EMBL/GenBank/DDBJ databases">
        <authorList>
            <person name="Kreplak J."/>
        </authorList>
    </citation>
    <scope>NUCLEOTIDE SEQUENCE [LARGE SCALE GENOMIC DNA]</scope>
</reference>
<dbReference type="AlphaFoldDB" id="A0AAV1ASL8"/>
<dbReference type="EMBL" id="OX451740">
    <property type="protein sequence ID" value="CAI8613450.1"/>
    <property type="molecule type" value="Genomic_DNA"/>
</dbReference>
<feature type="compositionally biased region" description="Polar residues" evidence="1">
    <location>
        <begin position="158"/>
        <end position="172"/>
    </location>
</feature>
<keyword evidence="3" id="KW-1185">Reference proteome</keyword>
<feature type="region of interest" description="Disordered" evidence="1">
    <location>
        <begin position="156"/>
        <end position="217"/>
    </location>
</feature>
<protein>
    <submittedName>
        <fullName evidence="2">Uncharacterized protein</fullName>
    </submittedName>
</protein>
<feature type="compositionally biased region" description="Basic and acidic residues" evidence="1">
    <location>
        <begin position="55"/>
        <end position="102"/>
    </location>
</feature>
<dbReference type="Proteomes" id="UP001157006">
    <property type="component" value="Chromosome 5"/>
</dbReference>
<name>A0AAV1ASL8_VICFA</name>
<proteinExistence type="predicted"/>
<evidence type="ECO:0000313" key="2">
    <source>
        <dbReference type="EMBL" id="CAI8613450.1"/>
    </source>
</evidence>
<feature type="region of interest" description="Disordered" evidence="1">
    <location>
        <begin position="40"/>
        <end position="136"/>
    </location>
</feature>
<feature type="compositionally biased region" description="Polar residues" evidence="1">
    <location>
        <begin position="103"/>
        <end position="112"/>
    </location>
</feature>
<feature type="compositionally biased region" description="Basic residues" evidence="1">
    <location>
        <begin position="196"/>
        <end position="215"/>
    </location>
</feature>
<gene>
    <name evidence="2" type="ORF">VFH_V081160</name>
</gene>
<evidence type="ECO:0000313" key="3">
    <source>
        <dbReference type="Proteomes" id="UP001157006"/>
    </source>
</evidence>